<dbReference type="PANTHER" id="PTHR12835">
    <property type="entry name" value="BIOTIN PROTEIN LIGASE"/>
    <property type="match status" value="1"/>
</dbReference>
<gene>
    <name evidence="4" type="ORF">TCAL_06210</name>
</gene>
<evidence type="ECO:0000256" key="1">
    <source>
        <dbReference type="ARBA" id="ARBA00009934"/>
    </source>
</evidence>
<dbReference type="EMBL" id="VCGU01000010">
    <property type="protein sequence ID" value="TRY69479.1"/>
    <property type="molecule type" value="Genomic_DNA"/>
</dbReference>
<proteinExistence type="inferred from homology"/>
<keyword evidence="2" id="KW-0436">Ligase</keyword>
<evidence type="ECO:0000313" key="5">
    <source>
        <dbReference type="Proteomes" id="UP000318571"/>
    </source>
</evidence>
<dbReference type="GO" id="GO:0004077">
    <property type="term" value="F:biotin--[biotin carboxyl-carrier protein] ligase activity"/>
    <property type="evidence" value="ECO:0007669"/>
    <property type="project" value="InterPro"/>
</dbReference>
<dbReference type="PROSITE" id="PS51733">
    <property type="entry name" value="BPL_LPL_CATALYTIC"/>
    <property type="match status" value="1"/>
</dbReference>
<reference evidence="4 5" key="1">
    <citation type="journal article" date="2018" name="Nat. Ecol. Evol.">
        <title>Genomic signatures of mitonuclear coevolution across populations of Tigriopus californicus.</title>
        <authorList>
            <person name="Barreto F.S."/>
            <person name="Watson E.T."/>
            <person name="Lima T.G."/>
            <person name="Willett C.S."/>
            <person name="Edmands S."/>
            <person name="Li W."/>
            <person name="Burton R.S."/>
        </authorList>
    </citation>
    <scope>NUCLEOTIDE SEQUENCE [LARGE SCALE GENOMIC DNA]</scope>
    <source>
        <strain evidence="4 5">San Diego</strain>
    </source>
</reference>
<keyword evidence="5" id="KW-1185">Reference proteome</keyword>
<evidence type="ECO:0000256" key="2">
    <source>
        <dbReference type="ARBA" id="ARBA00022598"/>
    </source>
</evidence>
<dbReference type="NCBIfam" id="TIGR00121">
    <property type="entry name" value="birA_ligase"/>
    <property type="match status" value="1"/>
</dbReference>
<organism evidence="4 5">
    <name type="scientific">Tigriopus californicus</name>
    <name type="common">Marine copepod</name>
    <dbReference type="NCBI Taxonomy" id="6832"/>
    <lineage>
        <taxon>Eukaryota</taxon>
        <taxon>Metazoa</taxon>
        <taxon>Ecdysozoa</taxon>
        <taxon>Arthropoda</taxon>
        <taxon>Crustacea</taxon>
        <taxon>Multicrustacea</taxon>
        <taxon>Hexanauplia</taxon>
        <taxon>Copepoda</taxon>
        <taxon>Harpacticoida</taxon>
        <taxon>Harpacticidae</taxon>
        <taxon>Tigriopus</taxon>
    </lineage>
</organism>
<dbReference type="CDD" id="cd16442">
    <property type="entry name" value="BPL"/>
    <property type="match status" value="1"/>
</dbReference>
<dbReference type="SUPFAM" id="SSF55681">
    <property type="entry name" value="Class II aaRS and biotin synthetases"/>
    <property type="match status" value="1"/>
</dbReference>
<protein>
    <recommendedName>
        <fullName evidence="3">BPL/LPL catalytic domain-containing protein</fullName>
    </recommendedName>
</protein>
<dbReference type="GO" id="GO:0005737">
    <property type="term" value="C:cytoplasm"/>
    <property type="evidence" value="ECO:0007669"/>
    <property type="project" value="TreeGrafter"/>
</dbReference>
<evidence type="ECO:0000259" key="3">
    <source>
        <dbReference type="PROSITE" id="PS51733"/>
    </source>
</evidence>
<dbReference type="Proteomes" id="UP000318571">
    <property type="component" value="Chromosome 1"/>
</dbReference>
<sequence length="469" mass="52807">MVPNLRVTSRLNCRTIMRKPPNILVFPPSIQGGQAFERLKTLLVSILEPHSYTIYPLKGSECRQSLWMDHTQLLINLESSRSDPDILTRFQSYLRSPEAMLLHLNPEEGLATHLKLDRFSTLMPPSHRLWYPVCLEKVDESVLKDILGQHFGLRLQSGRDSYDANLKGPGYLYASDEVIRLKALNLHDQWGPELSVHDVVRLESPLFNRTAFLRRLQTRYLGRILLFYPVIGSTFEPLERSVGNGVVVMADQQSAGQGRGGNAWLSPPGCLMFSLQLGLDVKSGMVQRVSLIQHLIALALVHAISQLTAPSENSLRLKWPNDIYLGSDTKMGGVLAKSSFCGSEVTVNLGLGFNLDNALPTLSLNSILDHQLSREVVLAEVLNVLEDLLNQLERGQIESLLQLYHRYWLHQDQVVRVKHDASDEISVMIKSIDEFGFLNAERLDTRASLTLHPDGNSFDMFQGLILSKR</sequence>
<evidence type="ECO:0000313" key="4">
    <source>
        <dbReference type="EMBL" id="TRY69479.1"/>
    </source>
</evidence>
<comment type="caution">
    <text evidence="4">The sequence shown here is derived from an EMBL/GenBank/DDBJ whole genome shotgun (WGS) entry which is preliminary data.</text>
</comment>
<dbReference type="PANTHER" id="PTHR12835:SF5">
    <property type="entry name" value="BIOTIN--PROTEIN LIGASE"/>
    <property type="match status" value="1"/>
</dbReference>
<name>A0A553NVN4_TIGCA</name>
<comment type="similarity">
    <text evidence="1">Belongs to the biotin--protein ligase family.</text>
</comment>
<dbReference type="OMA" id="CRTIMRK"/>
<feature type="domain" description="BPL/LPL catalytic" evidence="3">
    <location>
        <begin position="208"/>
        <end position="413"/>
    </location>
</feature>
<dbReference type="InterPro" id="IPR004408">
    <property type="entry name" value="Biotin_CoA_COase_ligase"/>
</dbReference>
<dbReference type="InterPro" id="IPR004143">
    <property type="entry name" value="BPL_LPL_catalytic"/>
</dbReference>
<dbReference type="AlphaFoldDB" id="A0A553NVN4"/>
<accession>A0A553NVN4</accession>
<dbReference type="InterPro" id="IPR045864">
    <property type="entry name" value="aa-tRNA-synth_II/BPL/LPL"/>
</dbReference>
<dbReference type="Gene3D" id="3.30.930.10">
    <property type="entry name" value="Bira Bifunctional Protein, Domain 2"/>
    <property type="match status" value="1"/>
</dbReference>
<dbReference type="STRING" id="6832.A0A553NVN4"/>
<dbReference type="Pfam" id="PF03099">
    <property type="entry name" value="BPL_LplA_LipB"/>
    <property type="match status" value="1"/>
</dbReference>